<name>A0ABY6KWV0_9ARAC</name>
<keyword evidence="3" id="KW-0812">Transmembrane</keyword>
<keyword evidence="2 3" id="KW-0472">Membrane</keyword>
<sequence>MRSLESQICKQRLIYLEHIMRENDLMLRKIIVLQCLGSLLMTIYSVLHLSGDFKEIRATVELENKSYETFNNRPSFYVFNHRGRTLSPTELSTS</sequence>
<dbReference type="PANTHER" id="PTHR21181">
    <property type="match status" value="1"/>
</dbReference>
<proteinExistence type="predicted"/>
<keyword evidence="3" id="KW-1133">Transmembrane helix</keyword>
<reference evidence="4 5" key="1">
    <citation type="submission" date="2022-01" db="EMBL/GenBank/DDBJ databases">
        <title>A chromosomal length assembly of Cordylochernes scorpioides.</title>
        <authorList>
            <person name="Zeh D."/>
            <person name="Zeh J."/>
        </authorList>
    </citation>
    <scope>NUCLEOTIDE SEQUENCE [LARGE SCALE GENOMIC DNA]</scope>
    <source>
        <strain evidence="4">IN4F17</strain>
        <tissue evidence="4">Whole Body</tissue>
    </source>
</reference>
<evidence type="ECO:0000256" key="2">
    <source>
        <dbReference type="ARBA" id="ARBA00023136"/>
    </source>
</evidence>
<feature type="transmembrane region" description="Helical" evidence="3">
    <location>
        <begin position="30"/>
        <end position="47"/>
    </location>
</feature>
<keyword evidence="5" id="KW-1185">Reference proteome</keyword>
<dbReference type="EMBL" id="CP092872">
    <property type="protein sequence ID" value="UYV73178.1"/>
    <property type="molecule type" value="Genomic_DNA"/>
</dbReference>
<dbReference type="Proteomes" id="UP001235939">
    <property type="component" value="Chromosome 10"/>
</dbReference>
<evidence type="ECO:0000256" key="1">
    <source>
        <dbReference type="ARBA" id="ARBA00004370"/>
    </source>
</evidence>
<comment type="subcellular location">
    <subcellularLocation>
        <location evidence="1">Membrane</location>
    </subcellularLocation>
</comment>
<organism evidence="4 5">
    <name type="scientific">Cordylochernes scorpioides</name>
    <dbReference type="NCBI Taxonomy" id="51811"/>
    <lineage>
        <taxon>Eukaryota</taxon>
        <taxon>Metazoa</taxon>
        <taxon>Ecdysozoa</taxon>
        <taxon>Arthropoda</taxon>
        <taxon>Chelicerata</taxon>
        <taxon>Arachnida</taxon>
        <taxon>Pseudoscorpiones</taxon>
        <taxon>Cheliferoidea</taxon>
        <taxon>Chernetidae</taxon>
        <taxon>Cordylochernes</taxon>
    </lineage>
</organism>
<accession>A0ABY6KWV0</accession>
<evidence type="ECO:0000313" key="5">
    <source>
        <dbReference type="Proteomes" id="UP001235939"/>
    </source>
</evidence>
<evidence type="ECO:0000313" key="4">
    <source>
        <dbReference type="EMBL" id="UYV73178.1"/>
    </source>
</evidence>
<gene>
    <name evidence="4" type="ORF">LAZ67_10002093</name>
</gene>
<dbReference type="PANTHER" id="PTHR21181:SF7">
    <property type="entry name" value="ER MEMBRANE PROTEIN COMPLEX SUBUNIT 5"/>
    <property type="match status" value="1"/>
</dbReference>
<evidence type="ECO:0000256" key="3">
    <source>
        <dbReference type="SAM" id="Phobius"/>
    </source>
</evidence>
<protein>
    <submittedName>
        <fullName evidence="4">MMGT1</fullName>
    </submittedName>
</protein>